<evidence type="ECO:0000313" key="2">
    <source>
        <dbReference type="Proteomes" id="UP001060085"/>
    </source>
</evidence>
<dbReference type="Proteomes" id="UP001060085">
    <property type="component" value="Linkage Group LG01"/>
</dbReference>
<name>A0ACC0CCI5_CATRO</name>
<dbReference type="EMBL" id="CM044701">
    <property type="protein sequence ID" value="KAI5682468.1"/>
    <property type="molecule type" value="Genomic_DNA"/>
</dbReference>
<reference evidence="2" key="1">
    <citation type="journal article" date="2023" name="Nat. Plants">
        <title>Single-cell RNA sequencing provides a high-resolution roadmap for understanding the multicellular compartmentation of specialized metabolism.</title>
        <authorList>
            <person name="Sun S."/>
            <person name="Shen X."/>
            <person name="Li Y."/>
            <person name="Li Y."/>
            <person name="Wang S."/>
            <person name="Li R."/>
            <person name="Zhang H."/>
            <person name="Shen G."/>
            <person name="Guo B."/>
            <person name="Wei J."/>
            <person name="Xu J."/>
            <person name="St-Pierre B."/>
            <person name="Chen S."/>
            <person name="Sun C."/>
        </authorList>
    </citation>
    <scope>NUCLEOTIDE SEQUENCE [LARGE SCALE GENOMIC DNA]</scope>
</reference>
<proteinExistence type="predicted"/>
<gene>
    <name evidence="1" type="ORF">M9H77_03696</name>
</gene>
<accession>A0ACC0CCI5</accession>
<keyword evidence="2" id="KW-1185">Reference proteome</keyword>
<protein>
    <submittedName>
        <fullName evidence="1">Uncharacterized protein</fullName>
    </submittedName>
</protein>
<comment type="caution">
    <text evidence="1">The sequence shown here is derived from an EMBL/GenBank/DDBJ whole genome shotgun (WGS) entry which is preliminary data.</text>
</comment>
<sequence>MTPSLIPSTLNFPSHFCVLPMTKRHFFDWPTIGNPAAVNCNHKSQPSAAVWGSCTLRFLHELVNDSRRSDCRIEDIGTLAHKIGWIDEVDMVRGKKDVLDDSKRALASDERVLKMLSERSLLMLIRKIRFTKSFKHIVTTTRMLATKVHGPAEGGEYSQTGTPMPTDAELILEVKMVMKKGYAYRFGVENSASMKPEVRGEEAVVRERGFTYLERGICVWEEGFFS</sequence>
<evidence type="ECO:0000313" key="1">
    <source>
        <dbReference type="EMBL" id="KAI5682468.1"/>
    </source>
</evidence>
<organism evidence="1 2">
    <name type="scientific">Catharanthus roseus</name>
    <name type="common">Madagascar periwinkle</name>
    <name type="synonym">Vinca rosea</name>
    <dbReference type="NCBI Taxonomy" id="4058"/>
    <lineage>
        <taxon>Eukaryota</taxon>
        <taxon>Viridiplantae</taxon>
        <taxon>Streptophyta</taxon>
        <taxon>Embryophyta</taxon>
        <taxon>Tracheophyta</taxon>
        <taxon>Spermatophyta</taxon>
        <taxon>Magnoliopsida</taxon>
        <taxon>eudicotyledons</taxon>
        <taxon>Gunneridae</taxon>
        <taxon>Pentapetalae</taxon>
        <taxon>asterids</taxon>
        <taxon>lamiids</taxon>
        <taxon>Gentianales</taxon>
        <taxon>Apocynaceae</taxon>
        <taxon>Rauvolfioideae</taxon>
        <taxon>Vinceae</taxon>
        <taxon>Catharanthinae</taxon>
        <taxon>Catharanthus</taxon>
    </lineage>
</organism>